<comment type="caution">
    <text evidence="3">The sequence shown here is derived from an EMBL/GenBank/DDBJ whole genome shotgun (WGS) entry which is preliminary data.</text>
</comment>
<accession>A0A841GJQ7</accession>
<dbReference type="Pfam" id="PF02517">
    <property type="entry name" value="Rce1-like"/>
    <property type="match status" value="1"/>
</dbReference>
<organism evidence="3 4">
    <name type="scientific">Longimicrobium terrae</name>
    <dbReference type="NCBI Taxonomy" id="1639882"/>
    <lineage>
        <taxon>Bacteria</taxon>
        <taxon>Pseudomonadati</taxon>
        <taxon>Gemmatimonadota</taxon>
        <taxon>Longimicrobiia</taxon>
        <taxon>Longimicrobiales</taxon>
        <taxon>Longimicrobiaceae</taxon>
        <taxon>Longimicrobium</taxon>
    </lineage>
</organism>
<feature type="transmembrane region" description="Helical" evidence="1">
    <location>
        <begin position="207"/>
        <end position="234"/>
    </location>
</feature>
<dbReference type="RefSeq" id="WP_170031206.1">
    <property type="nucleotide sequence ID" value="NZ_JABDTL010000001.1"/>
</dbReference>
<feature type="transmembrane region" description="Helical" evidence="1">
    <location>
        <begin position="281"/>
        <end position="299"/>
    </location>
</feature>
<dbReference type="InterPro" id="IPR003675">
    <property type="entry name" value="Rce1/LyrA-like_dom"/>
</dbReference>
<feature type="transmembrane region" description="Helical" evidence="1">
    <location>
        <begin position="99"/>
        <end position="121"/>
    </location>
</feature>
<dbReference type="GO" id="GO:0080120">
    <property type="term" value="P:CAAX-box protein maturation"/>
    <property type="evidence" value="ECO:0007669"/>
    <property type="project" value="UniProtKB-ARBA"/>
</dbReference>
<feature type="transmembrane region" description="Helical" evidence="1">
    <location>
        <begin position="59"/>
        <end position="78"/>
    </location>
</feature>
<proteinExistence type="predicted"/>
<evidence type="ECO:0000313" key="3">
    <source>
        <dbReference type="EMBL" id="MBB6068807.1"/>
    </source>
</evidence>
<keyword evidence="4" id="KW-1185">Reference proteome</keyword>
<feature type="transmembrane region" description="Helical" evidence="1">
    <location>
        <begin position="241"/>
        <end position="261"/>
    </location>
</feature>
<dbReference type="Proteomes" id="UP000582837">
    <property type="component" value="Unassembled WGS sequence"/>
</dbReference>
<name>A0A841GJQ7_9BACT</name>
<keyword evidence="1" id="KW-1133">Transmembrane helix</keyword>
<evidence type="ECO:0000256" key="1">
    <source>
        <dbReference type="SAM" id="Phobius"/>
    </source>
</evidence>
<sequence length="308" mass="32816">MPHAADERQGRPLAAMLLYLAFVFAGGALLAPWLYHAVQALAEGNRGLEEVASTPFARYVNRALLGMALVGLPFFLRGAGIRRWRHVGVAPGLIQWRRFAAGFGLGFTSLAMVCAIALAAGGRDLRPRGAGELAAQFLGALATALVVAAMEELLFRGAFFGGLRKVVPWGAAVAGSSAVYAIVHFMGRPANPPVVDWTAGLRVLPGMLAGMTALHTLFPAFLSLALAGTILALAYHWTGELSASIGIHAGWIFWLKYYGMITRGAPGADPWFWGSRKLVDGWLAFIAIVVVLGIVLLMARRGRITAAR</sequence>
<dbReference type="PANTHER" id="PTHR39430:SF1">
    <property type="entry name" value="PROTEASE"/>
    <property type="match status" value="1"/>
</dbReference>
<feature type="transmembrane region" description="Helical" evidence="1">
    <location>
        <begin position="133"/>
        <end position="154"/>
    </location>
</feature>
<feature type="domain" description="CAAX prenyl protease 2/Lysostaphin resistance protein A-like" evidence="2">
    <location>
        <begin position="136"/>
        <end position="251"/>
    </location>
</feature>
<evidence type="ECO:0000313" key="4">
    <source>
        <dbReference type="Proteomes" id="UP000582837"/>
    </source>
</evidence>
<keyword evidence="1" id="KW-0812">Transmembrane</keyword>
<evidence type="ECO:0000259" key="2">
    <source>
        <dbReference type="Pfam" id="PF02517"/>
    </source>
</evidence>
<feature type="transmembrane region" description="Helical" evidence="1">
    <location>
        <begin position="12"/>
        <end position="35"/>
    </location>
</feature>
<reference evidence="3 4" key="1">
    <citation type="submission" date="2020-08" db="EMBL/GenBank/DDBJ databases">
        <title>Genomic Encyclopedia of Type Strains, Phase IV (KMG-IV): sequencing the most valuable type-strain genomes for metagenomic binning, comparative biology and taxonomic classification.</title>
        <authorList>
            <person name="Goeker M."/>
        </authorList>
    </citation>
    <scope>NUCLEOTIDE SEQUENCE [LARGE SCALE GENOMIC DNA]</scope>
    <source>
        <strain evidence="3 4">DSM 29007</strain>
    </source>
</reference>
<feature type="transmembrane region" description="Helical" evidence="1">
    <location>
        <begin position="166"/>
        <end position="187"/>
    </location>
</feature>
<gene>
    <name evidence="3" type="ORF">HNQ61_000418</name>
</gene>
<dbReference type="PANTHER" id="PTHR39430">
    <property type="entry name" value="MEMBRANE-ASSOCIATED PROTEASE-RELATED"/>
    <property type="match status" value="1"/>
</dbReference>
<dbReference type="EMBL" id="JACHIA010000001">
    <property type="protein sequence ID" value="MBB6068807.1"/>
    <property type="molecule type" value="Genomic_DNA"/>
</dbReference>
<protein>
    <recommendedName>
        <fullName evidence="2">CAAX prenyl protease 2/Lysostaphin resistance protein A-like domain-containing protein</fullName>
    </recommendedName>
</protein>
<dbReference type="AlphaFoldDB" id="A0A841GJQ7"/>
<keyword evidence="1" id="KW-0472">Membrane</keyword>
<dbReference type="GO" id="GO:0004175">
    <property type="term" value="F:endopeptidase activity"/>
    <property type="evidence" value="ECO:0007669"/>
    <property type="project" value="UniProtKB-ARBA"/>
</dbReference>